<evidence type="ECO:0000313" key="2">
    <source>
        <dbReference type="Proteomes" id="UP000814140"/>
    </source>
</evidence>
<accession>A0ACB8SW61</accession>
<reference evidence="1" key="1">
    <citation type="submission" date="2021-03" db="EMBL/GenBank/DDBJ databases">
        <authorList>
            <consortium name="DOE Joint Genome Institute"/>
            <person name="Ahrendt S."/>
            <person name="Looney B.P."/>
            <person name="Miyauchi S."/>
            <person name="Morin E."/>
            <person name="Drula E."/>
            <person name="Courty P.E."/>
            <person name="Chicoki N."/>
            <person name="Fauchery L."/>
            <person name="Kohler A."/>
            <person name="Kuo A."/>
            <person name="Labutti K."/>
            <person name="Pangilinan J."/>
            <person name="Lipzen A."/>
            <person name="Riley R."/>
            <person name="Andreopoulos W."/>
            <person name="He G."/>
            <person name="Johnson J."/>
            <person name="Barry K.W."/>
            <person name="Grigoriev I.V."/>
            <person name="Nagy L."/>
            <person name="Hibbett D."/>
            <person name="Henrissat B."/>
            <person name="Matheny P.B."/>
            <person name="Labbe J."/>
            <person name="Martin F."/>
        </authorList>
    </citation>
    <scope>NUCLEOTIDE SEQUENCE</scope>
    <source>
        <strain evidence="1">HHB10654</strain>
    </source>
</reference>
<dbReference type="EMBL" id="MU277219">
    <property type="protein sequence ID" value="KAI0060427.1"/>
    <property type="molecule type" value="Genomic_DNA"/>
</dbReference>
<comment type="caution">
    <text evidence="1">The sequence shown here is derived from an EMBL/GenBank/DDBJ whole genome shotgun (WGS) entry which is preliminary data.</text>
</comment>
<organism evidence="1 2">
    <name type="scientific">Artomyces pyxidatus</name>
    <dbReference type="NCBI Taxonomy" id="48021"/>
    <lineage>
        <taxon>Eukaryota</taxon>
        <taxon>Fungi</taxon>
        <taxon>Dikarya</taxon>
        <taxon>Basidiomycota</taxon>
        <taxon>Agaricomycotina</taxon>
        <taxon>Agaricomycetes</taxon>
        <taxon>Russulales</taxon>
        <taxon>Auriscalpiaceae</taxon>
        <taxon>Artomyces</taxon>
    </lineage>
</organism>
<keyword evidence="2" id="KW-1185">Reference proteome</keyword>
<name>A0ACB8SW61_9AGAM</name>
<dbReference type="Proteomes" id="UP000814140">
    <property type="component" value="Unassembled WGS sequence"/>
</dbReference>
<protein>
    <submittedName>
        <fullName evidence="1">P-loop containing nucleoside triphosphate hydrolase protein</fullName>
    </submittedName>
</protein>
<sequence>MSLDEKPDGVPAVADTALHHRSPLPFPRLAGLHRPTRTKTEDSVKEDLKRSPPLEPGHTNDAKPVGLLELFRFSTKLEVFLDVIGLIAAAAAGSSQPVISVITGNLLQTFVQFGAALSRLDSHDPDSVKAFDQVKASFQLSAARDAAYITYVGVGVLVCTYVFMNIWVYTGEVNANRIRTRYLRAVLRQDVAFFDNVSAGEVATRIESDTHLIQLGISEKFALAVYHVSTCISGIIIAYIRSWRLALALSAMFPCVYVSGALMTKHISRCLGMSLDSVAKTGAVAEEVISSIRTAQAFGMQRALAKLYDDKVSNAHTAEVKAARVHGAGHAAFYFIIYASYALSFYFGTTLVIRGEATVATIANVMLAIMYASFALAFLAPELRAVTTAQTAAAKIFAVVDRVPAIDSESSAGLRPASVAGTITFDNVAFSYPSRPDVPVLHDLSISFPARRATAMVGVSGSGKSTIVNLVERFYDPLAGSVKLDGVDLRDLNVRWLRTQIGLVSQEPVLFSTTIGENVAHGLVNTALEHLSAEDKLQLIKQACIKANADEFISKLPLGYDTLVGEKGVLLSGGQKQRVAIARAIVSDPSILLLDEATSALDTQSEGIVQDALEKAAAGRTTITIAHRLSTIASADRIIVMGAGAVLESGTHDELLASHGAYAQLVAAQKLRQDAAPGAAAEGPAADAASEAADRDADSEKGEETGEEDIRSVSEVSQARRGKSHVGFWRLFWRMGTIEPDVRRGYLVASLFGVATGLVSPAYGIVYAKAVTTFEATDISLLRSRGDRNALWFFIIALLAMGCVGMQNWLFGRSGAYLISRLRSRMFEAVIRQDIQFFDQKIHSTGALMSSLTANPQKVNALAGIASGVIVQSTTTVIAGSIIGLIFYWKLALVAIATMPLLLSSGYIRMLVLVARDQDSKRAHQESAQLACEAAAAVRTVASLRREGDCCRAYTKCLEEPLKLSNRTSMVSNFIYAASQAMQFFVIALVFWYGSRAVSDLQVSTTRFLICLYSVTYAAIQAGNVFSFVRDISSAVDAASDIVELLDSRPAIDTDCEQGKAIVDVRGELVLRDVRFQYPSRPEARVLRGLDIVVKPGTYVALVGASGCGKSTIIQLIERFYDPSGGQILLDGQDISSLDIKEYRQHLALVSQEPTLYMGSIKYNILLGVPTYQQDISEEMLEAACRDANILDFIQSLPLGFDTHVGEKGVQLSGGQKQRIAIARALLRKPKILLLDEATSALDSASESVVQVALDQAAWGRTTIAVAHRLSSIQNADCIYFIKDGRVEECGTHDRLMALRGRYFEFAALQNAK</sequence>
<proteinExistence type="predicted"/>
<reference evidence="1" key="2">
    <citation type="journal article" date="2022" name="New Phytol.">
        <title>Evolutionary transition to the ectomycorrhizal habit in the genomes of a hyperdiverse lineage of mushroom-forming fungi.</title>
        <authorList>
            <person name="Looney B."/>
            <person name="Miyauchi S."/>
            <person name="Morin E."/>
            <person name="Drula E."/>
            <person name="Courty P.E."/>
            <person name="Kohler A."/>
            <person name="Kuo A."/>
            <person name="LaButti K."/>
            <person name="Pangilinan J."/>
            <person name="Lipzen A."/>
            <person name="Riley R."/>
            <person name="Andreopoulos W."/>
            <person name="He G."/>
            <person name="Johnson J."/>
            <person name="Nolan M."/>
            <person name="Tritt A."/>
            <person name="Barry K.W."/>
            <person name="Grigoriev I.V."/>
            <person name="Nagy L.G."/>
            <person name="Hibbett D."/>
            <person name="Henrissat B."/>
            <person name="Matheny P.B."/>
            <person name="Labbe J."/>
            <person name="Martin F.M."/>
        </authorList>
    </citation>
    <scope>NUCLEOTIDE SEQUENCE</scope>
    <source>
        <strain evidence="1">HHB10654</strain>
    </source>
</reference>
<gene>
    <name evidence="1" type="ORF">BV25DRAFT_1992973</name>
</gene>
<keyword evidence="1" id="KW-0378">Hydrolase</keyword>
<evidence type="ECO:0000313" key="1">
    <source>
        <dbReference type="EMBL" id="KAI0060427.1"/>
    </source>
</evidence>